<organism evidence="1">
    <name type="scientific">bioreactor metagenome</name>
    <dbReference type="NCBI Taxonomy" id="1076179"/>
    <lineage>
        <taxon>unclassified sequences</taxon>
        <taxon>metagenomes</taxon>
        <taxon>ecological metagenomes</taxon>
    </lineage>
</organism>
<dbReference type="AlphaFoldDB" id="A0A645BUI7"/>
<protein>
    <recommendedName>
        <fullName evidence="2">Extracellular solute-binding protein</fullName>
    </recommendedName>
</protein>
<sequence length="217" mass="24495">MAIDTYGFTEQEWNALQFDGRPRFFYVPPEGGTAVSADPVQMLRGAPNRAVAEAFIDFLLSEEGQKLHAFRTGTPGGPEKHALRRPPIRRDLYRPEFREFRSDPDYNPYESGASFTYRAELTGPYYGLLRILIRCIALDPQPELQRAWKSIIDAGGPEKVPEAMAAFNRLPFPYAEIADANRALRADAVEVAALCRRWSEAARLNYLEAERLAKAGR</sequence>
<dbReference type="EMBL" id="VSSQ01022654">
    <property type="protein sequence ID" value="MPM69110.1"/>
    <property type="molecule type" value="Genomic_DNA"/>
</dbReference>
<gene>
    <name evidence="1" type="ORF">SDC9_116054</name>
</gene>
<proteinExistence type="predicted"/>
<dbReference type="Gene3D" id="3.40.190.10">
    <property type="entry name" value="Periplasmic binding protein-like II"/>
    <property type="match status" value="1"/>
</dbReference>
<name>A0A645BUI7_9ZZZZ</name>
<dbReference type="SUPFAM" id="SSF53850">
    <property type="entry name" value="Periplasmic binding protein-like II"/>
    <property type="match status" value="1"/>
</dbReference>
<comment type="caution">
    <text evidence="1">The sequence shown here is derived from an EMBL/GenBank/DDBJ whole genome shotgun (WGS) entry which is preliminary data.</text>
</comment>
<evidence type="ECO:0008006" key="2">
    <source>
        <dbReference type="Google" id="ProtNLM"/>
    </source>
</evidence>
<reference evidence="1" key="1">
    <citation type="submission" date="2019-08" db="EMBL/GenBank/DDBJ databases">
        <authorList>
            <person name="Kucharzyk K."/>
            <person name="Murdoch R.W."/>
            <person name="Higgins S."/>
            <person name="Loffler F."/>
        </authorList>
    </citation>
    <scope>NUCLEOTIDE SEQUENCE</scope>
</reference>
<accession>A0A645BUI7</accession>
<evidence type="ECO:0000313" key="1">
    <source>
        <dbReference type="EMBL" id="MPM69110.1"/>
    </source>
</evidence>